<dbReference type="PANTHER" id="PTHR36766:SF30">
    <property type="entry name" value="TIR-NBS TYPE DISEASE RESISTANCE PROTEIN-RELATED"/>
    <property type="match status" value="1"/>
</dbReference>
<dbReference type="InterPro" id="IPR056789">
    <property type="entry name" value="LRR_R13L1-DRL21"/>
</dbReference>
<feature type="domain" description="Disease resistance N-terminal" evidence="10">
    <location>
        <begin position="58"/>
        <end position="125"/>
    </location>
</feature>
<dbReference type="GO" id="GO:0006952">
    <property type="term" value="P:defense response"/>
    <property type="evidence" value="ECO:0007669"/>
    <property type="project" value="UniProtKB-KW"/>
</dbReference>
<keyword evidence="6" id="KW-0067">ATP-binding</keyword>
<feature type="compositionally biased region" description="Polar residues" evidence="8">
    <location>
        <begin position="1181"/>
        <end position="1191"/>
    </location>
</feature>
<dbReference type="Gene3D" id="1.20.5.4130">
    <property type="match status" value="1"/>
</dbReference>
<dbReference type="Pfam" id="PF25019">
    <property type="entry name" value="LRR_R13L1-DRL21"/>
    <property type="match status" value="1"/>
</dbReference>
<dbReference type="Pfam" id="PF00931">
    <property type="entry name" value="NB-ARC"/>
    <property type="match status" value="1"/>
</dbReference>
<dbReference type="STRING" id="4540.A0A3L6RBG3"/>
<proteinExistence type="inferred from homology"/>
<dbReference type="EMBL" id="PQIB02000009">
    <property type="protein sequence ID" value="RLM99224.1"/>
    <property type="molecule type" value="Genomic_DNA"/>
</dbReference>
<evidence type="ECO:0000259" key="9">
    <source>
        <dbReference type="Pfam" id="PF00931"/>
    </source>
</evidence>
<evidence type="ECO:0000313" key="14">
    <source>
        <dbReference type="Proteomes" id="UP000275267"/>
    </source>
</evidence>
<evidence type="ECO:0000256" key="5">
    <source>
        <dbReference type="ARBA" id="ARBA00022821"/>
    </source>
</evidence>
<dbReference type="AlphaFoldDB" id="A0A3L6RBG3"/>
<dbReference type="GO" id="GO:0043531">
    <property type="term" value="F:ADP binding"/>
    <property type="evidence" value="ECO:0007669"/>
    <property type="project" value="InterPro"/>
</dbReference>
<keyword evidence="7" id="KW-0175">Coiled coil</keyword>
<keyword evidence="4" id="KW-0547">Nucleotide-binding</keyword>
<evidence type="ECO:0000256" key="6">
    <source>
        <dbReference type="ARBA" id="ARBA00022840"/>
    </source>
</evidence>
<feature type="coiled-coil region" evidence="7">
    <location>
        <begin position="53"/>
        <end position="80"/>
    </location>
</feature>
<dbReference type="Pfam" id="PF23559">
    <property type="entry name" value="WHD_DRP"/>
    <property type="match status" value="1"/>
</dbReference>
<evidence type="ECO:0000313" key="13">
    <source>
        <dbReference type="EMBL" id="RLM99224.1"/>
    </source>
</evidence>
<dbReference type="InterPro" id="IPR002182">
    <property type="entry name" value="NB-ARC"/>
</dbReference>
<accession>A0A3L6RBG3</accession>
<sequence>MSWGAAAWGLQKATELVSGTNAWAELFNRISSLISSHSQRIDICEKLDNNEDQQLKQDNLQQLQTDLQQLQTTLPKMHDLIERLEWQIHKKPAAELLPHIKDAVYDAEDLLDEFNYYELKVKVEGRANEWQCLPALQEFINSVIHGNFNRLKESQHKLDHLYYQSRDLGLQNSPLKFDKIIRPETSSFLSESKIFGRQEEVKKILELLGMPSQSKASYKRKRVDRVEVLPIVGLGGLGKTTLAQQICNDRRVNGFFDMILWSCVSDEFDVKRLTKEVIQCSGKEVSTDNLNSLQTTLCKVVDSKRFLLVLDDIWDDILENNGQEWQRFCAPLSNTLPESMILVTTRSQRVANKVRTVDSFQLDGLKDDAFWEFFKVQAFGSENLDKNQELENIGKSLIPKLKVGCQYFEELVSRSFFQKDARPAESYVIHDLMHDMAQLVSTDECFIIRDASVIQRIPPNVRHLSILTRGIDCQDLVGLSKYKKLRTLLCNAAFHQDVFATAIRSWFSELQHIRMLSSVLPGRVCVIPDNIGNLKLLRFLCFQSQWQISEILHSIGNLKLQALPSSFGCLYNLQIMDASYCSFQSMPTDFSNLISLQKFKSRNFNYFLEGDCLHFQVQMGQVITALKHMNEIKRNLRIEIFYLETIIAELNKDKQLYSFCISLSGVQLAGCRQELMEALEVLHPDPNIKNLEVTGYQGVYFCPSWLFPEKLPNLVSLTFKECYNIMDASFSRLFSRGFQYLTDICISNCRNLSSLNLFLQPNFIPTIRRMRIDSCEELVSLSTERFGDLCHLEELEICQCPNINWKILVALPCSLRKLTLIQFGTSVDHFVTCLLGLNSLILITLWDSSLTSIPLQLWTNNLPSMEKLDCINCENLTSFRGSKAIFNPYLGGGNTSNNQTFKSLTEITIENCKRLSSLEDLLTTDYVPVIRKIHVKNCLGLLSLATGRFGGFSFPEDLEIHNCPNLIWQRGFTLPRSLARLSLARCGDVSEWFPSCLVNLTFLTYLQLSELSYVTYIPGVIWRNNLPALEHLVIWRCEDLKSIGGPEEIAHISNVHIDSCPLLSTLNKSSLEDGTEDSNGAKEIGALVKGATSQFPHPPHLTFDQVILFHKLLTDRWAQRESLPSPAEPSLETFISLAVAGMARALQALRPLSTSAAPPNPRELLRIDRILNSPPAAAGCQPSQLSSNSTHARPLPPPAYTISSNAQPA</sequence>
<evidence type="ECO:0000259" key="11">
    <source>
        <dbReference type="Pfam" id="PF23559"/>
    </source>
</evidence>
<evidence type="ECO:0000259" key="12">
    <source>
        <dbReference type="Pfam" id="PF25019"/>
    </source>
</evidence>
<keyword evidence="2" id="KW-0433">Leucine-rich repeat</keyword>
<evidence type="ECO:0000256" key="3">
    <source>
        <dbReference type="ARBA" id="ARBA00022737"/>
    </source>
</evidence>
<dbReference type="Gene3D" id="3.80.10.10">
    <property type="entry name" value="Ribonuclease Inhibitor"/>
    <property type="match status" value="2"/>
</dbReference>
<comment type="similarity">
    <text evidence="1">Belongs to the disease resistance NB-LRR family.</text>
</comment>
<dbReference type="SUPFAM" id="SSF52540">
    <property type="entry name" value="P-loop containing nucleoside triphosphate hydrolases"/>
    <property type="match status" value="1"/>
</dbReference>
<dbReference type="Pfam" id="PF18052">
    <property type="entry name" value="Rx_N"/>
    <property type="match status" value="1"/>
</dbReference>
<dbReference type="GO" id="GO:0005524">
    <property type="term" value="F:ATP binding"/>
    <property type="evidence" value="ECO:0007669"/>
    <property type="project" value="UniProtKB-KW"/>
</dbReference>
<gene>
    <name evidence="13" type="ORF">C2845_PM06G29090</name>
</gene>
<dbReference type="GO" id="GO:0051707">
    <property type="term" value="P:response to other organism"/>
    <property type="evidence" value="ECO:0007669"/>
    <property type="project" value="UniProtKB-ARBA"/>
</dbReference>
<reference evidence="14" key="1">
    <citation type="journal article" date="2019" name="Nat. Commun.">
        <title>The genome of broomcorn millet.</title>
        <authorList>
            <person name="Zou C."/>
            <person name="Miki D."/>
            <person name="Li D."/>
            <person name="Tang Q."/>
            <person name="Xiao L."/>
            <person name="Rajput S."/>
            <person name="Deng P."/>
            <person name="Jia W."/>
            <person name="Huang R."/>
            <person name="Zhang M."/>
            <person name="Sun Y."/>
            <person name="Hu J."/>
            <person name="Fu X."/>
            <person name="Schnable P.S."/>
            <person name="Li F."/>
            <person name="Zhang H."/>
            <person name="Feng B."/>
            <person name="Zhu X."/>
            <person name="Liu R."/>
            <person name="Schnable J.C."/>
            <person name="Zhu J.-K."/>
            <person name="Zhang H."/>
        </authorList>
    </citation>
    <scope>NUCLEOTIDE SEQUENCE [LARGE SCALE GENOMIC DNA]</scope>
</reference>
<evidence type="ECO:0000256" key="7">
    <source>
        <dbReference type="SAM" id="Coils"/>
    </source>
</evidence>
<feature type="domain" description="NB-ARC" evidence="9">
    <location>
        <begin position="224"/>
        <end position="380"/>
    </location>
</feature>
<keyword evidence="14" id="KW-1185">Reference proteome</keyword>
<protein>
    <submittedName>
        <fullName evidence="13">Disease resistance protein RGA2</fullName>
    </submittedName>
</protein>
<dbReference type="Gene3D" id="3.40.50.300">
    <property type="entry name" value="P-loop containing nucleotide triphosphate hydrolases"/>
    <property type="match status" value="1"/>
</dbReference>
<dbReference type="InterPro" id="IPR041118">
    <property type="entry name" value="Rx_N"/>
</dbReference>
<feature type="domain" description="R13L1/DRL21-like LRR repeat region" evidence="12">
    <location>
        <begin position="623"/>
        <end position="748"/>
    </location>
</feature>
<evidence type="ECO:0000256" key="2">
    <source>
        <dbReference type="ARBA" id="ARBA00022614"/>
    </source>
</evidence>
<organism evidence="13 14">
    <name type="scientific">Panicum miliaceum</name>
    <name type="common">Proso millet</name>
    <name type="synonym">Broomcorn millet</name>
    <dbReference type="NCBI Taxonomy" id="4540"/>
    <lineage>
        <taxon>Eukaryota</taxon>
        <taxon>Viridiplantae</taxon>
        <taxon>Streptophyta</taxon>
        <taxon>Embryophyta</taxon>
        <taxon>Tracheophyta</taxon>
        <taxon>Spermatophyta</taxon>
        <taxon>Magnoliopsida</taxon>
        <taxon>Liliopsida</taxon>
        <taxon>Poales</taxon>
        <taxon>Poaceae</taxon>
        <taxon>PACMAD clade</taxon>
        <taxon>Panicoideae</taxon>
        <taxon>Panicodae</taxon>
        <taxon>Paniceae</taxon>
        <taxon>Panicinae</taxon>
        <taxon>Panicum</taxon>
        <taxon>Panicum sect. Panicum</taxon>
    </lineage>
</organism>
<evidence type="ECO:0000259" key="10">
    <source>
        <dbReference type="Pfam" id="PF18052"/>
    </source>
</evidence>
<dbReference type="PANTHER" id="PTHR36766">
    <property type="entry name" value="PLANT BROAD-SPECTRUM MILDEW RESISTANCE PROTEIN RPW8"/>
    <property type="match status" value="1"/>
</dbReference>
<dbReference type="InterPro" id="IPR032675">
    <property type="entry name" value="LRR_dom_sf"/>
</dbReference>
<keyword evidence="3" id="KW-0677">Repeat</keyword>
<evidence type="ECO:0000256" key="1">
    <source>
        <dbReference type="ARBA" id="ARBA00008894"/>
    </source>
</evidence>
<feature type="domain" description="Disease resistance protein winged helix" evidence="11">
    <location>
        <begin position="402"/>
        <end position="437"/>
    </location>
</feature>
<dbReference type="OrthoDB" id="686736at2759"/>
<evidence type="ECO:0000256" key="8">
    <source>
        <dbReference type="SAM" id="MobiDB-lite"/>
    </source>
</evidence>
<dbReference type="SUPFAM" id="SSF52058">
    <property type="entry name" value="L domain-like"/>
    <property type="match status" value="1"/>
</dbReference>
<comment type="caution">
    <text evidence="13">The sequence shown here is derived from an EMBL/GenBank/DDBJ whole genome shotgun (WGS) entry which is preliminary data.</text>
</comment>
<feature type="region of interest" description="Disordered" evidence="8">
    <location>
        <begin position="1175"/>
        <end position="1209"/>
    </location>
</feature>
<keyword evidence="5" id="KW-0611">Plant defense</keyword>
<dbReference type="Proteomes" id="UP000275267">
    <property type="component" value="Unassembled WGS sequence"/>
</dbReference>
<dbReference type="PRINTS" id="PR00364">
    <property type="entry name" value="DISEASERSIST"/>
</dbReference>
<evidence type="ECO:0000256" key="4">
    <source>
        <dbReference type="ARBA" id="ARBA00022741"/>
    </source>
</evidence>
<dbReference type="InterPro" id="IPR027417">
    <property type="entry name" value="P-loop_NTPase"/>
</dbReference>
<name>A0A3L6RBG3_PANMI</name>
<dbReference type="InterPro" id="IPR058922">
    <property type="entry name" value="WHD_DRP"/>
</dbReference>